<dbReference type="RefSeq" id="XP_056762783.1">
    <property type="nucleotide sequence ID" value="XM_056913934.1"/>
</dbReference>
<evidence type="ECO:0000313" key="2">
    <source>
        <dbReference type="EMBL" id="KAJ5439554.1"/>
    </source>
</evidence>
<keyword evidence="3" id="KW-1185">Reference proteome</keyword>
<feature type="compositionally biased region" description="Basic and acidic residues" evidence="1">
    <location>
        <begin position="24"/>
        <end position="33"/>
    </location>
</feature>
<dbReference type="AlphaFoldDB" id="A0AAD6C1T4"/>
<reference evidence="2" key="1">
    <citation type="submission" date="2022-12" db="EMBL/GenBank/DDBJ databases">
        <authorList>
            <person name="Petersen C."/>
        </authorList>
    </citation>
    <scope>NUCLEOTIDE SEQUENCE</scope>
    <source>
        <strain evidence="2">IBT 16125</strain>
    </source>
</reference>
<dbReference type="EMBL" id="JAPVEA010000008">
    <property type="protein sequence ID" value="KAJ5439554.1"/>
    <property type="molecule type" value="Genomic_DNA"/>
</dbReference>
<organism evidence="2 3">
    <name type="scientific">Penicillium daleae</name>
    <dbReference type="NCBI Taxonomy" id="63821"/>
    <lineage>
        <taxon>Eukaryota</taxon>
        <taxon>Fungi</taxon>
        <taxon>Dikarya</taxon>
        <taxon>Ascomycota</taxon>
        <taxon>Pezizomycotina</taxon>
        <taxon>Eurotiomycetes</taxon>
        <taxon>Eurotiomycetidae</taxon>
        <taxon>Eurotiales</taxon>
        <taxon>Aspergillaceae</taxon>
        <taxon>Penicillium</taxon>
    </lineage>
</organism>
<gene>
    <name evidence="2" type="ORF">N7458_010552</name>
</gene>
<feature type="compositionally biased region" description="Polar residues" evidence="1">
    <location>
        <begin position="74"/>
        <end position="93"/>
    </location>
</feature>
<dbReference type="Proteomes" id="UP001213681">
    <property type="component" value="Unassembled WGS sequence"/>
</dbReference>
<feature type="compositionally biased region" description="Basic and acidic residues" evidence="1">
    <location>
        <begin position="51"/>
        <end position="65"/>
    </location>
</feature>
<name>A0AAD6C1T4_9EURO</name>
<dbReference type="GeneID" id="81604177"/>
<comment type="caution">
    <text evidence="2">The sequence shown here is derived from an EMBL/GenBank/DDBJ whole genome shotgun (WGS) entry which is preliminary data.</text>
</comment>
<evidence type="ECO:0008006" key="4">
    <source>
        <dbReference type="Google" id="ProtNLM"/>
    </source>
</evidence>
<sequence>MPRQRQKSPRAQAGIHFIIADPSSSRERPDNLRIVRSHVGRWRWHQAKQNSQREREREHERERESPPTGGGDNFSASESSHNCRSTDSDTYGPSTGDRSEDFETDAETFSYLAPESAVHDQPYFGHDPPAEDPFAFFNNQEGELDLPTHEQTPAGNFDLGSSAALTGISPGVLDPFQTIGASPLPLNLVSTSNKYSLSILWPGLMPKTSTGANHIGVQRWFASSACNAALHSTLLYGSYSHRRALWLVKQRGHFSTEDAKQMAVCEADAIARINRAIKVPCEAATDSLILCVLCMATNKLENPLWEDMRESPFGSPLRSLQWLDVYGRLSPHPVHQAGLRQLVSLRGGLEKIELPGLATLISLSGILGASRALSRPTFPYISIRAGTRMTLQDILGIDDFTQHPKSDISEGEHVIPEMQRIFRGLRIHLELIEAYQDGIQMGMDTLCDYRNVIQWHIMSLLPLSQLGAAHASFYPLYESCRLALVIFGVGIVFPLPPQTAPLPSLARMLQIELRLYSQVTQHELPEVQNLHSWCLMMGGIAARWSSERSWYAEKLKVYATSRGLSTWHEMRMELKSVLWLDSACDLAGQLKATIYAKYEDGEKRLYHLVGVNPFFKFTTEIEKLELHLADLLSVSTPSDATTKWMIHKACTNTPVHDNISNSWDSQNWVADALSSLVSIGCMSEEQRLNAANRMIDVCLQAKV</sequence>
<dbReference type="PANTHER" id="PTHR37540">
    <property type="entry name" value="TRANSCRIPTION FACTOR (ACR-2), PUTATIVE-RELATED-RELATED"/>
    <property type="match status" value="1"/>
</dbReference>
<reference evidence="2" key="2">
    <citation type="journal article" date="2023" name="IMA Fungus">
        <title>Comparative genomic study of the Penicillium genus elucidates a diverse pangenome and 15 lateral gene transfer events.</title>
        <authorList>
            <person name="Petersen C."/>
            <person name="Sorensen T."/>
            <person name="Nielsen M.R."/>
            <person name="Sondergaard T.E."/>
            <person name="Sorensen J.L."/>
            <person name="Fitzpatrick D.A."/>
            <person name="Frisvad J.C."/>
            <person name="Nielsen K.L."/>
        </authorList>
    </citation>
    <scope>NUCLEOTIDE SEQUENCE</scope>
    <source>
        <strain evidence="2">IBT 16125</strain>
    </source>
</reference>
<accession>A0AAD6C1T4</accession>
<evidence type="ECO:0000256" key="1">
    <source>
        <dbReference type="SAM" id="MobiDB-lite"/>
    </source>
</evidence>
<feature type="compositionally biased region" description="Basic residues" evidence="1">
    <location>
        <begin position="35"/>
        <end position="46"/>
    </location>
</feature>
<evidence type="ECO:0000313" key="3">
    <source>
        <dbReference type="Proteomes" id="UP001213681"/>
    </source>
</evidence>
<feature type="region of interest" description="Disordered" evidence="1">
    <location>
        <begin position="1"/>
        <end position="102"/>
    </location>
</feature>
<proteinExistence type="predicted"/>
<dbReference type="PANTHER" id="PTHR37540:SF5">
    <property type="entry name" value="TRANSCRIPTION FACTOR DOMAIN-CONTAINING PROTEIN"/>
    <property type="match status" value="1"/>
</dbReference>
<protein>
    <recommendedName>
        <fullName evidence="4">Transcription factor domain-containing protein</fullName>
    </recommendedName>
</protein>